<feature type="chain" id="PRO_5043484482" description="ShKT domain-containing protein" evidence="1">
    <location>
        <begin position="33"/>
        <end position="79"/>
    </location>
</feature>
<dbReference type="Gene3D" id="1.10.10.1940">
    <property type="match status" value="1"/>
</dbReference>
<feature type="non-terminal residue" evidence="2">
    <location>
        <position position="1"/>
    </location>
</feature>
<evidence type="ECO:0000256" key="1">
    <source>
        <dbReference type="SAM" id="SignalP"/>
    </source>
</evidence>
<name>A0AAV5VWI3_9BILA</name>
<dbReference type="AlphaFoldDB" id="A0AAV5VWI3"/>
<keyword evidence="3" id="KW-1185">Reference proteome</keyword>
<gene>
    <name evidence="2" type="ORF">PFISCL1PPCAC_14193</name>
</gene>
<accession>A0AAV5VWI3</accession>
<evidence type="ECO:0000313" key="2">
    <source>
        <dbReference type="EMBL" id="GMT22896.1"/>
    </source>
</evidence>
<comment type="caution">
    <text evidence="2">The sequence shown here is derived from an EMBL/GenBank/DDBJ whole genome shotgun (WGS) entry which is preliminary data.</text>
</comment>
<reference evidence="2" key="1">
    <citation type="submission" date="2023-10" db="EMBL/GenBank/DDBJ databases">
        <title>Genome assembly of Pristionchus species.</title>
        <authorList>
            <person name="Yoshida K."/>
            <person name="Sommer R.J."/>
        </authorList>
    </citation>
    <scope>NUCLEOTIDE SEQUENCE</scope>
    <source>
        <strain evidence="2">RS5133</strain>
    </source>
</reference>
<dbReference type="Proteomes" id="UP001432322">
    <property type="component" value="Unassembled WGS sequence"/>
</dbReference>
<keyword evidence="1" id="KW-0732">Signal</keyword>
<dbReference type="PANTHER" id="PTHR46707:SF1">
    <property type="entry name" value="COEXPRESSED WITH POLYCYSTINS-RELATED"/>
    <property type="match status" value="1"/>
</dbReference>
<dbReference type="PANTHER" id="PTHR46707">
    <property type="entry name" value="PROTEIN CBG07468"/>
    <property type="match status" value="1"/>
</dbReference>
<sequence>KRLSTSATMSTFKCTLVLLLCLIAYMTPMIAAQCPSANNARCSVWVKGGFCGSTFYTTLYKQATCGNECGMCDGATPTI</sequence>
<evidence type="ECO:0008006" key="4">
    <source>
        <dbReference type="Google" id="ProtNLM"/>
    </source>
</evidence>
<protein>
    <recommendedName>
        <fullName evidence="4">ShKT domain-containing protein</fullName>
    </recommendedName>
</protein>
<organism evidence="2 3">
    <name type="scientific">Pristionchus fissidentatus</name>
    <dbReference type="NCBI Taxonomy" id="1538716"/>
    <lineage>
        <taxon>Eukaryota</taxon>
        <taxon>Metazoa</taxon>
        <taxon>Ecdysozoa</taxon>
        <taxon>Nematoda</taxon>
        <taxon>Chromadorea</taxon>
        <taxon>Rhabditida</taxon>
        <taxon>Rhabditina</taxon>
        <taxon>Diplogasteromorpha</taxon>
        <taxon>Diplogasteroidea</taxon>
        <taxon>Neodiplogasteridae</taxon>
        <taxon>Pristionchus</taxon>
    </lineage>
</organism>
<proteinExistence type="predicted"/>
<evidence type="ECO:0000313" key="3">
    <source>
        <dbReference type="Proteomes" id="UP001432322"/>
    </source>
</evidence>
<feature type="signal peptide" evidence="1">
    <location>
        <begin position="1"/>
        <end position="32"/>
    </location>
</feature>
<dbReference type="EMBL" id="BTSY01000004">
    <property type="protein sequence ID" value="GMT22896.1"/>
    <property type="molecule type" value="Genomic_DNA"/>
</dbReference>